<dbReference type="GO" id="GO:0030246">
    <property type="term" value="F:carbohydrate binding"/>
    <property type="evidence" value="ECO:0007669"/>
    <property type="project" value="InterPro"/>
</dbReference>
<name>A0A841MGK1_9BACT</name>
<dbReference type="Gene3D" id="2.60.40.1120">
    <property type="entry name" value="Carboxypeptidase-like, regulatory domain"/>
    <property type="match status" value="1"/>
</dbReference>
<dbReference type="PROSITE" id="PS51257">
    <property type="entry name" value="PROKAR_LIPOPROTEIN"/>
    <property type="match status" value="1"/>
</dbReference>
<feature type="chain" id="PRO_5032841381" description="DUF4382 domain-containing protein" evidence="1">
    <location>
        <begin position="22"/>
        <end position="278"/>
    </location>
</feature>
<dbReference type="InterPro" id="IPR013784">
    <property type="entry name" value="Carb-bd-like_fold"/>
</dbReference>
<accession>A0A841MGK1</accession>
<dbReference type="SUPFAM" id="SSF49452">
    <property type="entry name" value="Starch-binding domain-like"/>
    <property type="match status" value="1"/>
</dbReference>
<reference evidence="3 4" key="1">
    <citation type="submission" date="2020-08" db="EMBL/GenBank/DDBJ databases">
        <title>Genomic Encyclopedia of Type Strains, Phase IV (KMG-IV): sequencing the most valuable type-strain genomes for metagenomic binning, comparative biology and taxonomic classification.</title>
        <authorList>
            <person name="Goeker M."/>
        </authorList>
    </citation>
    <scope>NUCLEOTIDE SEQUENCE [LARGE SCALE GENOMIC DNA]</scope>
    <source>
        <strain evidence="3 4">DSM 102044</strain>
    </source>
</reference>
<evidence type="ECO:0000259" key="2">
    <source>
        <dbReference type="Pfam" id="PF14321"/>
    </source>
</evidence>
<gene>
    <name evidence="3" type="ORF">FHS59_002108</name>
</gene>
<proteinExistence type="predicted"/>
<feature type="domain" description="DUF4382" evidence="2">
    <location>
        <begin position="32"/>
        <end position="184"/>
    </location>
</feature>
<dbReference type="AlphaFoldDB" id="A0A841MGK1"/>
<evidence type="ECO:0000256" key="1">
    <source>
        <dbReference type="SAM" id="SignalP"/>
    </source>
</evidence>
<evidence type="ECO:0000313" key="4">
    <source>
        <dbReference type="Proteomes" id="UP000588604"/>
    </source>
</evidence>
<dbReference type="RefSeq" id="WP_184495080.1">
    <property type="nucleotide sequence ID" value="NZ_JACIJO010000002.1"/>
</dbReference>
<evidence type="ECO:0000313" key="3">
    <source>
        <dbReference type="EMBL" id="MBB6326480.1"/>
    </source>
</evidence>
<dbReference type="InterPro" id="IPR025491">
    <property type="entry name" value="DUF4382"/>
</dbReference>
<keyword evidence="1" id="KW-0732">Signal</keyword>
<organism evidence="3 4">
    <name type="scientific">Algoriphagus iocasae</name>
    <dbReference type="NCBI Taxonomy" id="1836499"/>
    <lineage>
        <taxon>Bacteria</taxon>
        <taxon>Pseudomonadati</taxon>
        <taxon>Bacteroidota</taxon>
        <taxon>Cytophagia</taxon>
        <taxon>Cytophagales</taxon>
        <taxon>Cyclobacteriaceae</taxon>
        <taxon>Algoriphagus</taxon>
    </lineage>
</organism>
<protein>
    <recommendedName>
        <fullName evidence="2">DUF4382 domain-containing protein</fullName>
    </recommendedName>
</protein>
<comment type="caution">
    <text evidence="3">The sequence shown here is derived from an EMBL/GenBank/DDBJ whole genome shotgun (WGS) entry which is preliminary data.</text>
</comment>
<sequence length="278" mass="30609">MKNLFNYLLMFGVLLFAVACSNDDETPNGGNARVNFYLVDAPGDFDEVWVEVLSVRVKAEDDSMDDDGMDDDDDEFGWVEIPYDESSRYVNLMDLTGENSLFLGSEDFPEGEIDQLRLVLGDDNYVVKDGVRSDLKTPSAQQSGLKIKVEADIEGGMSYDLVIDFDVAKSIVVAGNSGNINLKPVLRAYVEEAASGVMGQVFPAEAQVVAVNAQKGDDVYNTFVDENGNFKILGMDDGVYTFTFTPNDDYQILVIDNVVVEEGKVKTIDPITLLPIEE</sequence>
<dbReference type="Pfam" id="PF14321">
    <property type="entry name" value="DUF4382"/>
    <property type="match status" value="1"/>
</dbReference>
<feature type="signal peptide" evidence="1">
    <location>
        <begin position="1"/>
        <end position="21"/>
    </location>
</feature>
<dbReference type="Proteomes" id="UP000588604">
    <property type="component" value="Unassembled WGS sequence"/>
</dbReference>
<keyword evidence="4" id="KW-1185">Reference proteome</keyword>
<dbReference type="EMBL" id="JACIJO010000002">
    <property type="protein sequence ID" value="MBB6326480.1"/>
    <property type="molecule type" value="Genomic_DNA"/>
</dbReference>